<feature type="transmembrane region" description="Helical" evidence="1">
    <location>
        <begin position="15"/>
        <end position="38"/>
    </location>
</feature>
<name>A0A0X3Q254_SCHSO</name>
<keyword evidence="1" id="KW-0472">Membrane</keyword>
<evidence type="ECO:0000256" key="1">
    <source>
        <dbReference type="SAM" id="Phobius"/>
    </source>
</evidence>
<keyword evidence="1" id="KW-1133">Transmembrane helix</keyword>
<dbReference type="AlphaFoldDB" id="A0A0X3Q254"/>
<dbReference type="EMBL" id="GEEE01005126">
    <property type="protein sequence ID" value="JAP58099.1"/>
    <property type="molecule type" value="Transcribed_RNA"/>
</dbReference>
<reference evidence="2" key="1">
    <citation type="submission" date="2016-01" db="EMBL/GenBank/DDBJ databases">
        <title>Reference transcriptome for the parasite Schistocephalus solidus: insights into the molecular evolution of parasitism.</title>
        <authorList>
            <person name="Hebert F.O."/>
            <person name="Grambauer S."/>
            <person name="Barber I."/>
            <person name="Landry C.R."/>
            <person name="Aubin-Horth N."/>
        </authorList>
    </citation>
    <scope>NUCLEOTIDE SEQUENCE</scope>
</reference>
<sequence>RLHGSERSVRAFSSIGMWLCALALYFTHRCILLVLLAFTHINLIFVTSKSVLTSTLANVLRPVYADNFPNSIKKCRTLNHINLIILEDTVSAHALENIISFCAQSMV</sequence>
<accession>A0A0X3Q254</accession>
<evidence type="ECO:0000313" key="2">
    <source>
        <dbReference type="EMBL" id="JAP58099.1"/>
    </source>
</evidence>
<feature type="non-terminal residue" evidence="2">
    <location>
        <position position="107"/>
    </location>
</feature>
<gene>
    <name evidence="2" type="ORF">TR165178</name>
</gene>
<feature type="non-terminal residue" evidence="2">
    <location>
        <position position="1"/>
    </location>
</feature>
<keyword evidence="1" id="KW-0812">Transmembrane</keyword>
<organism evidence="2">
    <name type="scientific">Schistocephalus solidus</name>
    <name type="common">Tapeworm</name>
    <dbReference type="NCBI Taxonomy" id="70667"/>
    <lineage>
        <taxon>Eukaryota</taxon>
        <taxon>Metazoa</taxon>
        <taxon>Spiralia</taxon>
        <taxon>Lophotrochozoa</taxon>
        <taxon>Platyhelminthes</taxon>
        <taxon>Cestoda</taxon>
        <taxon>Eucestoda</taxon>
        <taxon>Diphyllobothriidea</taxon>
        <taxon>Diphyllobothriidae</taxon>
        <taxon>Schistocephalus</taxon>
    </lineage>
</organism>
<protein>
    <submittedName>
        <fullName evidence="2">Uncharacterized protein</fullName>
    </submittedName>
</protein>
<proteinExistence type="predicted"/>